<dbReference type="Gene3D" id="3.40.50.720">
    <property type="entry name" value="NAD(P)-binding Rossmann-like Domain"/>
    <property type="match status" value="1"/>
</dbReference>
<dbReference type="RefSeq" id="WP_290142147.1">
    <property type="nucleotide sequence ID" value="NZ_CP101620.1"/>
</dbReference>
<dbReference type="PRINTS" id="PR00080">
    <property type="entry name" value="SDRFAMILY"/>
</dbReference>
<dbReference type="PANTHER" id="PTHR43976:SF16">
    <property type="entry name" value="SHORT-CHAIN DEHYDROGENASE_REDUCTASE FAMILY PROTEIN"/>
    <property type="match status" value="1"/>
</dbReference>
<sequence length="208" mass="23286">MNQETKVWLITGASKGIGKAILQCALKNGDCVVATVRDVKAIEVSEELLDRLMVFKLDVSWLNQKIYEEMVAKAIEKFGKIDILVNNAGFAVITNFEETSEEMIKQIFEVNLFGMMRVTRAVLPVMRKQQKEHIINIASAAGYGVGPVVYHTSKFAVTGFSTSLAFEVEPFGIKVTNVAHGLFRTGFYDQGVWKTEVDQHVCDYDVIR</sequence>
<keyword evidence="2" id="KW-0560">Oxidoreductase</keyword>
<dbReference type="InterPro" id="IPR036291">
    <property type="entry name" value="NAD(P)-bd_dom_sf"/>
</dbReference>
<evidence type="ECO:0000256" key="1">
    <source>
        <dbReference type="ARBA" id="ARBA00006484"/>
    </source>
</evidence>
<dbReference type="SUPFAM" id="SSF51735">
    <property type="entry name" value="NAD(P)-binding Rossmann-fold domains"/>
    <property type="match status" value="1"/>
</dbReference>
<reference evidence="4" key="1">
    <citation type="submission" date="2022-07" db="EMBL/GenBank/DDBJ databases">
        <title>Faecal culturing of patients with breast cancer.</title>
        <authorList>
            <person name="Teng N.M.Y."/>
            <person name="Kiu R."/>
            <person name="Evans R."/>
            <person name="Baker D.J."/>
            <person name="Zenner C."/>
            <person name="Robinson S.D."/>
            <person name="Hall L.J."/>
        </authorList>
    </citation>
    <scope>NUCLEOTIDE SEQUENCE</scope>
    <source>
        <strain evidence="4">LH1062</strain>
    </source>
</reference>
<dbReference type="PANTHER" id="PTHR43976">
    <property type="entry name" value="SHORT CHAIN DEHYDROGENASE"/>
    <property type="match status" value="1"/>
</dbReference>
<accession>A0ABY5I6J5</accession>
<evidence type="ECO:0000313" key="5">
    <source>
        <dbReference type="Proteomes" id="UP001060112"/>
    </source>
</evidence>
<keyword evidence="5" id="KW-1185">Reference proteome</keyword>
<dbReference type="PRINTS" id="PR00081">
    <property type="entry name" value="GDHRDH"/>
</dbReference>
<dbReference type="InterPro" id="IPR051911">
    <property type="entry name" value="SDR_oxidoreductase"/>
</dbReference>
<dbReference type="EMBL" id="CP101620">
    <property type="protein sequence ID" value="UTY40700.1"/>
    <property type="molecule type" value="Genomic_DNA"/>
</dbReference>
<dbReference type="Proteomes" id="UP001060112">
    <property type="component" value="Chromosome"/>
</dbReference>
<evidence type="ECO:0000256" key="3">
    <source>
        <dbReference type="RuleBase" id="RU000363"/>
    </source>
</evidence>
<evidence type="ECO:0000313" key="4">
    <source>
        <dbReference type="EMBL" id="UTY40700.1"/>
    </source>
</evidence>
<gene>
    <name evidence="4" type="ORF">NMU03_08075</name>
</gene>
<proteinExistence type="inferred from homology"/>
<comment type="similarity">
    <text evidence="1 3">Belongs to the short-chain dehydrogenases/reductases (SDR) family.</text>
</comment>
<organism evidence="4 5">
    <name type="scientific">Allocoprobacillus halotolerans</name>
    <dbReference type="NCBI Taxonomy" id="2944914"/>
    <lineage>
        <taxon>Bacteria</taxon>
        <taxon>Bacillati</taxon>
        <taxon>Bacillota</taxon>
        <taxon>Erysipelotrichia</taxon>
        <taxon>Erysipelotrichales</taxon>
        <taxon>Erysipelotrichaceae</taxon>
        <taxon>Allocoprobacillus</taxon>
    </lineage>
</organism>
<dbReference type="Pfam" id="PF00106">
    <property type="entry name" value="adh_short"/>
    <property type="match status" value="1"/>
</dbReference>
<dbReference type="InterPro" id="IPR002347">
    <property type="entry name" value="SDR_fam"/>
</dbReference>
<name>A0ABY5I6J5_9FIRM</name>
<evidence type="ECO:0000256" key="2">
    <source>
        <dbReference type="ARBA" id="ARBA00023002"/>
    </source>
</evidence>
<protein>
    <submittedName>
        <fullName evidence="4">SDR family NAD(P)-dependent oxidoreductase</fullName>
    </submittedName>
</protein>